<keyword evidence="1" id="KW-0812">Transmembrane</keyword>
<feature type="transmembrane region" description="Helical" evidence="1">
    <location>
        <begin position="21"/>
        <end position="47"/>
    </location>
</feature>
<dbReference type="EMBL" id="QRVM01000064">
    <property type="protein sequence ID" value="RGS44584.1"/>
    <property type="molecule type" value="Genomic_DNA"/>
</dbReference>
<protein>
    <submittedName>
        <fullName evidence="2">PrgI family protein</fullName>
    </submittedName>
</protein>
<proteinExistence type="predicted"/>
<name>A0A412IWY1_9FIRM</name>
<dbReference type="RefSeq" id="WP_117992572.1">
    <property type="nucleotide sequence ID" value="NZ_CATXNH010000036.1"/>
</dbReference>
<sequence>MMKSNFEIKINKEIRDYTESIFFGLSLRQSIFSIIACGIACGIFFLLNDTLGTEITSWLCMLGAAPFAAFGFIRFQGMYTEDIVKTVFNSLLLSSRDLINKPFNLYDEVFEPMIKQSRKESIVHDKKLRKIEKAEQRKNKSA</sequence>
<evidence type="ECO:0000313" key="3">
    <source>
        <dbReference type="Proteomes" id="UP000285274"/>
    </source>
</evidence>
<feature type="transmembrane region" description="Helical" evidence="1">
    <location>
        <begin position="53"/>
        <end position="73"/>
    </location>
</feature>
<keyword evidence="1" id="KW-1133">Transmembrane helix</keyword>
<reference evidence="2 3" key="1">
    <citation type="submission" date="2018-08" db="EMBL/GenBank/DDBJ databases">
        <title>A genome reference for cultivated species of the human gut microbiota.</title>
        <authorList>
            <person name="Zou Y."/>
            <person name="Xue W."/>
            <person name="Luo G."/>
        </authorList>
    </citation>
    <scope>NUCLEOTIDE SEQUENCE [LARGE SCALE GENOMIC DNA]</scope>
    <source>
        <strain evidence="2 3">AF22-10AC</strain>
    </source>
</reference>
<organism evidence="2 3">
    <name type="scientific">Holdemanella biformis</name>
    <dbReference type="NCBI Taxonomy" id="1735"/>
    <lineage>
        <taxon>Bacteria</taxon>
        <taxon>Bacillati</taxon>
        <taxon>Bacillota</taxon>
        <taxon>Erysipelotrichia</taxon>
        <taxon>Erysipelotrichales</taxon>
        <taxon>Erysipelotrichaceae</taxon>
        <taxon>Holdemanella</taxon>
    </lineage>
</organism>
<comment type="caution">
    <text evidence="2">The sequence shown here is derived from an EMBL/GenBank/DDBJ whole genome shotgun (WGS) entry which is preliminary data.</text>
</comment>
<dbReference type="AlphaFoldDB" id="A0A412IWY1"/>
<evidence type="ECO:0000256" key="1">
    <source>
        <dbReference type="SAM" id="Phobius"/>
    </source>
</evidence>
<dbReference type="Pfam" id="PF12666">
    <property type="entry name" value="PrgI"/>
    <property type="match status" value="1"/>
</dbReference>
<gene>
    <name evidence="2" type="ORF">DWX92_10505</name>
</gene>
<dbReference type="Proteomes" id="UP000285274">
    <property type="component" value="Unassembled WGS sequence"/>
</dbReference>
<accession>A0A412IWY1</accession>
<keyword evidence="1" id="KW-0472">Membrane</keyword>
<evidence type="ECO:0000313" key="2">
    <source>
        <dbReference type="EMBL" id="RGS44584.1"/>
    </source>
</evidence>
<dbReference type="InterPro" id="IPR024414">
    <property type="entry name" value="Uncharacterised_PrgI"/>
</dbReference>